<dbReference type="PANTHER" id="PTHR31579">
    <property type="entry name" value="OS03G0796600 PROTEIN"/>
    <property type="match status" value="1"/>
</dbReference>
<feature type="region of interest" description="Disordered" evidence="1">
    <location>
        <begin position="23"/>
        <end position="44"/>
    </location>
</feature>
<feature type="region of interest" description="Disordered" evidence="1">
    <location>
        <begin position="321"/>
        <end position="341"/>
    </location>
</feature>
<name>A0A8J5C517_ZINOF</name>
<protein>
    <submittedName>
        <fullName evidence="2">Uncharacterized protein</fullName>
    </submittedName>
</protein>
<gene>
    <name evidence="2" type="ORF">ZIOFF_068729</name>
</gene>
<proteinExistence type="predicted"/>
<accession>A0A8J5C517</accession>
<organism evidence="2 3">
    <name type="scientific">Zingiber officinale</name>
    <name type="common">Ginger</name>
    <name type="synonym">Amomum zingiber</name>
    <dbReference type="NCBI Taxonomy" id="94328"/>
    <lineage>
        <taxon>Eukaryota</taxon>
        <taxon>Viridiplantae</taxon>
        <taxon>Streptophyta</taxon>
        <taxon>Embryophyta</taxon>
        <taxon>Tracheophyta</taxon>
        <taxon>Spermatophyta</taxon>
        <taxon>Magnoliopsida</taxon>
        <taxon>Liliopsida</taxon>
        <taxon>Zingiberales</taxon>
        <taxon>Zingiberaceae</taxon>
        <taxon>Zingiber</taxon>
    </lineage>
</organism>
<dbReference type="InterPro" id="IPR006502">
    <property type="entry name" value="PDDEXK-like"/>
</dbReference>
<dbReference type="AlphaFoldDB" id="A0A8J5C517"/>
<comment type="caution">
    <text evidence="2">The sequence shown here is derived from an EMBL/GenBank/DDBJ whole genome shotgun (WGS) entry which is preliminary data.</text>
</comment>
<sequence length="341" mass="37518">MGVEAVDGWMSLSDTVFSFLEEGADESSNGGGGGDDAFECESGDDEGACEKTAAENEAFWESQQQLLYEALSQISSAEVKLLQRTKDAVGKMQENGIVCSCSRTRMVKECRNCALAYIAKELHEIGYDSAVCKSKWKRSPDIPPGEHTYIDAKMETRSGKKGPVRLVIELNFRAEFEMARSSQEYSRLVMCLPEIFVGKAEKLRSVVKIVYAAAKKCMKDNKMHMAPWRKHKYMQSKWLGTSERVLVPAMDFLATAVPDRQQPAKLRTSMLTFYLHASHGGSGSVSVISVDISVNSRSASAHPVEAASEFISSHASRHLGREARAVGNARDSPSIAVENDE</sequence>
<dbReference type="Pfam" id="PF04720">
    <property type="entry name" value="PDDEXK_6"/>
    <property type="match status" value="1"/>
</dbReference>
<dbReference type="PANTHER" id="PTHR31579:SF58">
    <property type="entry name" value="PLANT-SPECIFIC DOMAIN TIGR01615 FAMILY PROTEIN"/>
    <property type="match status" value="1"/>
</dbReference>
<dbReference type="Proteomes" id="UP000734854">
    <property type="component" value="Unassembled WGS sequence"/>
</dbReference>
<evidence type="ECO:0000313" key="2">
    <source>
        <dbReference type="EMBL" id="KAG6471288.1"/>
    </source>
</evidence>
<dbReference type="EMBL" id="JACMSC010000020">
    <property type="protein sequence ID" value="KAG6471288.1"/>
    <property type="molecule type" value="Genomic_DNA"/>
</dbReference>
<keyword evidence="3" id="KW-1185">Reference proteome</keyword>
<evidence type="ECO:0000256" key="1">
    <source>
        <dbReference type="SAM" id="MobiDB-lite"/>
    </source>
</evidence>
<dbReference type="NCBIfam" id="TIGR01615">
    <property type="entry name" value="A_thal_3542"/>
    <property type="match status" value="1"/>
</dbReference>
<evidence type="ECO:0000313" key="3">
    <source>
        <dbReference type="Proteomes" id="UP000734854"/>
    </source>
</evidence>
<reference evidence="2 3" key="1">
    <citation type="submission" date="2020-08" db="EMBL/GenBank/DDBJ databases">
        <title>Plant Genome Project.</title>
        <authorList>
            <person name="Zhang R.-G."/>
        </authorList>
    </citation>
    <scope>NUCLEOTIDE SEQUENCE [LARGE SCALE GENOMIC DNA]</scope>
    <source>
        <tissue evidence="2">Rhizome</tissue>
    </source>
</reference>